<reference evidence="1" key="1">
    <citation type="journal article" date="2016" name="Front. Microbiol.">
        <title>Genome Sequence of the Piezophilic, Mesophilic Sulfate-Reducing Bacterium Desulfovibrio indicus J2T.</title>
        <authorList>
            <person name="Cao J."/>
            <person name="Maignien L."/>
            <person name="Shao Z."/>
            <person name="Alain K."/>
            <person name="Jebbar M."/>
        </authorList>
    </citation>
    <scope>NUCLEOTIDE SEQUENCE</scope>
    <source>
        <strain evidence="1">NBRC 103626</strain>
    </source>
</reference>
<dbReference type="AlphaFoldDB" id="A0AA37HK37"/>
<protein>
    <submittedName>
        <fullName evidence="1">Uncharacterized protein</fullName>
    </submittedName>
</protein>
<proteinExistence type="predicted"/>
<comment type="caution">
    <text evidence="1">The sequence shown here is derived from an EMBL/GenBank/DDBJ whole genome shotgun (WGS) entry which is preliminary data.</text>
</comment>
<reference evidence="1" key="2">
    <citation type="submission" date="2021-08" db="EMBL/GenBank/DDBJ databases">
        <authorList>
            <person name="Tani A."/>
            <person name="Ola A."/>
            <person name="Ogura Y."/>
            <person name="Katsura K."/>
            <person name="Hayashi T."/>
        </authorList>
    </citation>
    <scope>NUCLEOTIDE SEQUENCE</scope>
    <source>
        <strain evidence="1">NBRC 103626</strain>
    </source>
</reference>
<keyword evidence="2" id="KW-1185">Reference proteome</keyword>
<sequence>MSEQRERLLASKPAALAAKEAFTSQYATGRPDRSVGLGLDETGEHWAVKVFAHSPSAAENLPAKFQNFDVEVSVATAAVSY</sequence>
<dbReference type="EMBL" id="BPQM01000002">
    <property type="protein sequence ID" value="GJD76910.1"/>
    <property type="molecule type" value="Genomic_DNA"/>
</dbReference>
<dbReference type="Proteomes" id="UP001055108">
    <property type="component" value="Unassembled WGS sequence"/>
</dbReference>
<evidence type="ECO:0000313" key="2">
    <source>
        <dbReference type="Proteomes" id="UP001055108"/>
    </source>
</evidence>
<accession>A0AA37HK37</accession>
<organism evidence="1 2">
    <name type="scientific">Methylobacterium gregans</name>
    <dbReference type="NCBI Taxonomy" id="374424"/>
    <lineage>
        <taxon>Bacteria</taxon>
        <taxon>Pseudomonadati</taxon>
        <taxon>Pseudomonadota</taxon>
        <taxon>Alphaproteobacteria</taxon>
        <taxon>Hyphomicrobiales</taxon>
        <taxon>Methylobacteriaceae</taxon>
        <taxon>Methylobacterium</taxon>
    </lineage>
</organism>
<evidence type="ECO:0000313" key="1">
    <source>
        <dbReference type="EMBL" id="GJD76910.1"/>
    </source>
</evidence>
<gene>
    <name evidence="1" type="ORF">NBEOAGPD_0111</name>
</gene>
<dbReference type="RefSeq" id="WP_238300447.1">
    <property type="nucleotide sequence ID" value="NZ_BPQM01000002.1"/>
</dbReference>
<name>A0AA37HK37_9HYPH</name>